<dbReference type="Gene3D" id="3.90.1300.10">
    <property type="entry name" value="Amidase signature (AS) domain"/>
    <property type="match status" value="1"/>
</dbReference>
<reference evidence="3" key="1">
    <citation type="submission" date="2023-06" db="EMBL/GenBank/DDBJ databases">
        <title>Genome-scale phylogeny and comparative genomics of the fungal order Sordariales.</title>
        <authorList>
            <consortium name="Lawrence Berkeley National Laboratory"/>
            <person name="Hensen N."/>
            <person name="Bonometti L."/>
            <person name="Westerberg I."/>
            <person name="Brannstrom I.O."/>
            <person name="Guillou S."/>
            <person name="Cros-Aarteil S."/>
            <person name="Calhoun S."/>
            <person name="Haridas S."/>
            <person name="Kuo A."/>
            <person name="Mondo S."/>
            <person name="Pangilinan J."/>
            <person name="Riley R."/>
            <person name="LaButti K."/>
            <person name="Andreopoulos B."/>
            <person name="Lipzen A."/>
            <person name="Chen C."/>
            <person name="Yanf M."/>
            <person name="Daum C."/>
            <person name="Ng V."/>
            <person name="Clum A."/>
            <person name="Steindorff A."/>
            <person name="Ohm R."/>
            <person name="Martin F."/>
            <person name="Silar P."/>
            <person name="Natvig D."/>
            <person name="Lalanne C."/>
            <person name="Gautier V."/>
            <person name="Ament-velasquez S.L."/>
            <person name="Kruys A."/>
            <person name="Hutchinson M.I."/>
            <person name="Powell A.J."/>
            <person name="Barry K."/>
            <person name="Miller A.N."/>
            <person name="Grigoriev I.V."/>
            <person name="Debuchy R."/>
            <person name="Gladieux P."/>
            <person name="Thoren M.H."/>
            <person name="Johannesson H."/>
        </authorList>
    </citation>
    <scope>NUCLEOTIDE SEQUENCE</scope>
    <source>
        <strain evidence="3">SMH3391-2</strain>
    </source>
</reference>
<evidence type="ECO:0000259" key="1">
    <source>
        <dbReference type="Pfam" id="PF01425"/>
    </source>
</evidence>
<dbReference type="InterPro" id="IPR058329">
    <property type="entry name" value="Arp1_N"/>
</dbReference>
<comment type="caution">
    <text evidence="3">The sequence shown here is derived from an EMBL/GenBank/DDBJ whole genome shotgun (WGS) entry which is preliminary data.</text>
</comment>
<gene>
    <name evidence="3" type="ORF">B0T17DRAFT_291573</name>
</gene>
<sequence length="671" mass="73588">MSPTSFLSPPALTQWSAVQLGTESYYVRPRVEAVLPASAPVPTAASRVIPATVIDLEGEQISLPRVQRSIADFLRLDDVFQSGFINGGYLIVRHSTPATQCVPLVQQQHALGQQQVETSTRVLSCIKDQHVPVDLASYLDEHDLLLCIVASDIPLAQGPYFAVDRRLHQAWRLYPDHLGAFASSVVPDDNTDIPRSEDSPRFTAFQSNAFAGLTGSVAVPSRLYFKQTPQLPLNGARISLKDNIHLNGVETTLGSRAYTELYGKQNTTAEFVKVLIKHGAVIVGKTKLSAFAGAELPPNMCIDYFPPWNPRGDGYQGPSGSSSGAAASVAGYRWVDYALCTDTTGSMRMPAAVHGLWGVRTSWNSVSMDGVVPASPSVDAISVLFRSPPVAAVLLESMNLRDVPQENWPTRIVYPSEWYTADNQAQHGITDKFVSALESLLQVKRTELNFSEEWARSGPQELRSNPLSQCMKGTAGPVTSWEIYHSFDNFRAEYQAKFGKKPYVSPSHLQRWKSGEKITQEARDAALKKTQIYTSWFNREILQIDQSGKSRTILVAPIGSSQPSYRDLSEHDGQVGGKNPAHGPTAAVSMLGPAQIIVPIGQMPYESRISDQREYLPIVTSIIGARGSEQTLLLVAHQALQLGKWPAEVLTGKTMYEVKEDKMVKPTISNL</sequence>
<name>A0AA39WTS0_9PEZI</name>
<evidence type="ECO:0000313" key="4">
    <source>
        <dbReference type="Proteomes" id="UP001174934"/>
    </source>
</evidence>
<organism evidence="3 4">
    <name type="scientific">Bombardia bombarda</name>
    <dbReference type="NCBI Taxonomy" id="252184"/>
    <lineage>
        <taxon>Eukaryota</taxon>
        <taxon>Fungi</taxon>
        <taxon>Dikarya</taxon>
        <taxon>Ascomycota</taxon>
        <taxon>Pezizomycotina</taxon>
        <taxon>Sordariomycetes</taxon>
        <taxon>Sordariomycetidae</taxon>
        <taxon>Sordariales</taxon>
        <taxon>Lasiosphaeriaceae</taxon>
        <taxon>Bombardia</taxon>
    </lineage>
</organism>
<feature type="domain" description="Amidase" evidence="1">
    <location>
        <begin position="227"/>
        <end position="410"/>
    </location>
</feature>
<dbReference type="Proteomes" id="UP001174934">
    <property type="component" value="Unassembled WGS sequence"/>
</dbReference>
<accession>A0AA39WTS0</accession>
<keyword evidence="4" id="KW-1185">Reference proteome</keyword>
<dbReference type="EMBL" id="JAULSR010000004">
    <property type="protein sequence ID" value="KAK0621468.1"/>
    <property type="molecule type" value="Genomic_DNA"/>
</dbReference>
<dbReference type="InterPro" id="IPR036928">
    <property type="entry name" value="AS_sf"/>
</dbReference>
<dbReference type="SUPFAM" id="SSF75304">
    <property type="entry name" value="Amidase signature (AS) enzymes"/>
    <property type="match status" value="1"/>
</dbReference>
<protein>
    <submittedName>
        <fullName evidence="3">Amidase signature domain-containing protein</fullName>
    </submittedName>
</protein>
<proteinExistence type="predicted"/>
<evidence type="ECO:0000313" key="3">
    <source>
        <dbReference type="EMBL" id="KAK0621468.1"/>
    </source>
</evidence>
<dbReference type="Pfam" id="PF26053">
    <property type="entry name" value="DUF8016"/>
    <property type="match status" value="1"/>
</dbReference>
<evidence type="ECO:0000259" key="2">
    <source>
        <dbReference type="Pfam" id="PF26053"/>
    </source>
</evidence>
<dbReference type="PANTHER" id="PTHR46310">
    <property type="entry name" value="AMIDASE 1"/>
    <property type="match status" value="1"/>
</dbReference>
<feature type="domain" description="Scytalone dehydratase-like protein Arp1 N-terminal" evidence="2">
    <location>
        <begin position="40"/>
        <end position="162"/>
    </location>
</feature>
<dbReference type="Pfam" id="PF01425">
    <property type="entry name" value="Amidase"/>
    <property type="match status" value="1"/>
</dbReference>
<dbReference type="InterPro" id="IPR023631">
    <property type="entry name" value="Amidase_dom"/>
</dbReference>
<dbReference type="AlphaFoldDB" id="A0AA39WTS0"/>
<dbReference type="PANTHER" id="PTHR46310:SF7">
    <property type="entry name" value="AMIDASE 1"/>
    <property type="match status" value="1"/>
</dbReference>